<feature type="compositionally biased region" description="Basic and acidic residues" evidence="1">
    <location>
        <begin position="313"/>
        <end position="339"/>
    </location>
</feature>
<feature type="region of interest" description="Disordered" evidence="1">
    <location>
        <begin position="2409"/>
        <end position="2531"/>
    </location>
</feature>
<feature type="region of interest" description="Disordered" evidence="1">
    <location>
        <begin position="1959"/>
        <end position="2045"/>
    </location>
</feature>
<feature type="compositionally biased region" description="Basic and acidic residues" evidence="1">
    <location>
        <begin position="863"/>
        <end position="872"/>
    </location>
</feature>
<feature type="compositionally biased region" description="Gly residues" evidence="1">
    <location>
        <begin position="135"/>
        <end position="147"/>
    </location>
</feature>
<feature type="compositionally biased region" description="Polar residues" evidence="1">
    <location>
        <begin position="1619"/>
        <end position="1628"/>
    </location>
</feature>
<reference evidence="3 4" key="3">
    <citation type="journal article" date="2013" name="Genome Biol.">
        <title>Assembly of a phased diploid Candida albicans genome facilitates allele-specific measurements and provides a simple model for repeat and indel structure.</title>
        <authorList>
            <person name="Muzzey D."/>
            <person name="Schwartz K."/>
            <person name="Weissman J.S."/>
            <person name="Sherlock G."/>
        </authorList>
    </citation>
    <scope>NUCLEOTIDE SEQUENCE [LARGE SCALE GENOMIC DNA]</scope>
    <source>
        <strain evidence="4">SC5314 / ATCC MYA-2876</strain>
    </source>
</reference>
<evidence type="ECO:0000313" key="3">
    <source>
        <dbReference type="EMBL" id="AOW26745.1"/>
    </source>
</evidence>
<dbReference type="OrthoDB" id="4026843at2759"/>
<dbReference type="RefSeq" id="XP_713901.2">
    <property type="nucleotide sequence ID" value="XM_708808.2"/>
</dbReference>
<feature type="compositionally biased region" description="Basic and acidic residues" evidence="1">
    <location>
        <begin position="1457"/>
        <end position="1471"/>
    </location>
</feature>
<feature type="region of interest" description="Disordered" evidence="1">
    <location>
        <begin position="1873"/>
        <end position="1905"/>
    </location>
</feature>
<feature type="region of interest" description="Disordered" evidence="1">
    <location>
        <begin position="724"/>
        <end position="893"/>
    </location>
</feature>
<feature type="compositionally biased region" description="Polar residues" evidence="1">
    <location>
        <begin position="544"/>
        <end position="567"/>
    </location>
</feature>
<feature type="compositionally biased region" description="Polar residues" evidence="1">
    <location>
        <begin position="2452"/>
        <end position="2484"/>
    </location>
</feature>
<feature type="region of interest" description="Disordered" evidence="1">
    <location>
        <begin position="594"/>
        <end position="637"/>
    </location>
</feature>
<feature type="compositionally biased region" description="Basic and acidic residues" evidence="1">
    <location>
        <begin position="86"/>
        <end position="107"/>
    </location>
</feature>
<dbReference type="STRING" id="237561.A0A1D8PF42"/>
<reference evidence="3 4" key="2">
    <citation type="journal article" date="2007" name="Genome Biol.">
        <title>Assembly of the Candida albicans genome into sixteen supercontigs aligned on the eight chromosomes.</title>
        <authorList>
            <person name="van het Hoog M."/>
            <person name="Rast T.J."/>
            <person name="Martchenko M."/>
            <person name="Grindle S."/>
            <person name="Dignard D."/>
            <person name="Hogues H."/>
            <person name="Cuomo C."/>
            <person name="Berriman M."/>
            <person name="Scherer S."/>
            <person name="Magee B.B."/>
            <person name="Whiteway M."/>
            <person name="Chibana H."/>
            <person name="Nantel A."/>
            <person name="Magee P.T."/>
        </authorList>
    </citation>
    <scope>GENOME REANNOTATION</scope>
    <source>
        <strain evidence="4">SC5314 / ATCC MYA-2876</strain>
    </source>
</reference>
<feature type="compositionally biased region" description="Polar residues" evidence="1">
    <location>
        <begin position="2259"/>
        <end position="2272"/>
    </location>
</feature>
<feature type="region of interest" description="Disordered" evidence="1">
    <location>
        <begin position="2350"/>
        <end position="2373"/>
    </location>
</feature>
<reference evidence="3 4" key="1">
    <citation type="journal article" date="2004" name="Proc. Natl. Acad. Sci. U.S.A.">
        <title>The diploid genome sequence of Candida albicans.</title>
        <authorList>
            <person name="Jones T."/>
            <person name="Federspiel N.A."/>
            <person name="Chibana H."/>
            <person name="Dungan J."/>
            <person name="Kalman S."/>
            <person name="Magee B.B."/>
            <person name="Newport G."/>
            <person name="Thorstenson Y.R."/>
            <person name="Agabian N."/>
            <person name="Magee P.T."/>
            <person name="Davis R.W."/>
            <person name="Scherer S."/>
        </authorList>
    </citation>
    <scope>NUCLEOTIDE SEQUENCE [LARGE SCALE GENOMIC DNA]</scope>
    <source>
        <strain evidence="4">SC5314 / ATCC MYA-2876</strain>
    </source>
</reference>
<feature type="compositionally biased region" description="Basic and acidic residues" evidence="1">
    <location>
        <begin position="748"/>
        <end position="759"/>
    </location>
</feature>
<feature type="compositionally biased region" description="Polar residues" evidence="1">
    <location>
        <begin position="385"/>
        <end position="398"/>
    </location>
</feature>
<feature type="region of interest" description="Disordered" evidence="1">
    <location>
        <begin position="1777"/>
        <end position="1813"/>
    </location>
</feature>
<feature type="compositionally biased region" description="Basic and acidic residues" evidence="1">
    <location>
        <begin position="1514"/>
        <end position="1534"/>
    </location>
</feature>
<protein>
    <submittedName>
        <fullName evidence="3">Uncharacterized protein</fullName>
    </submittedName>
</protein>
<feature type="region of interest" description="Disordered" evidence="1">
    <location>
        <begin position="1346"/>
        <end position="1380"/>
    </location>
</feature>
<feature type="compositionally biased region" description="Polar residues" evidence="1">
    <location>
        <begin position="117"/>
        <end position="131"/>
    </location>
</feature>
<feature type="region of interest" description="Disordered" evidence="1">
    <location>
        <begin position="2249"/>
        <end position="2315"/>
    </location>
</feature>
<name>A0A1D8PF42_CANAL</name>
<feature type="compositionally biased region" description="Low complexity" evidence="1">
    <location>
        <begin position="1601"/>
        <end position="1611"/>
    </location>
</feature>
<feature type="compositionally biased region" description="Low complexity" evidence="1">
    <location>
        <begin position="730"/>
        <end position="739"/>
    </location>
</feature>
<feature type="compositionally biased region" description="Polar residues" evidence="1">
    <location>
        <begin position="2492"/>
        <end position="2514"/>
    </location>
</feature>
<organism evidence="3 4">
    <name type="scientific">Candida albicans (strain SC5314 / ATCC MYA-2876)</name>
    <name type="common">Yeast</name>
    <dbReference type="NCBI Taxonomy" id="237561"/>
    <lineage>
        <taxon>Eukaryota</taxon>
        <taxon>Fungi</taxon>
        <taxon>Dikarya</taxon>
        <taxon>Ascomycota</taxon>
        <taxon>Saccharomycotina</taxon>
        <taxon>Pichiomycetes</taxon>
        <taxon>Debaryomycetaceae</taxon>
        <taxon>Candida/Lodderomyces clade</taxon>
        <taxon>Candida</taxon>
    </lineage>
</organism>
<proteinExistence type="predicted"/>
<feature type="compositionally biased region" description="Low complexity" evidence="1">
    <location>
        <begin position="764"/>
        <end position="777"/>
    </location>
</feature>
<feature type="compositionally biased region" description="Basic and acidic residues" evidence="1">
    <location>
        <begin position="1570"/>
        <end position="1590"/>
    </location>
</feature>
<feature type="compositionally biased region" description="Polar residues" evidence="1">
    <location>
        <begin position="480"/>
        <end position="498"/>
    </location>
</feature>
<dbReference type="eggNOG" id="ENOG502S4QU">
    <property type="taxonomic scope" value="Eukaryota"/>
</dbReference>
<feature type="compositionally biased region" description="Basic and acidic residues" evidence="1">
    <location>
        <begin position="281"/>
        <end position="301"/>
    </location>
</feature>
<feature type="compositionally biased region" description="Polar residues" evidence="1">
    <location>
        <begin position="2428"/>
        <end position="2442"/>
    </location>
</feature>
<feature type="compositionally biased region" description="Low complexity" evidence="1">
    <location>
        <begin position="148"/>
        <end position="163"/>
    </location>
</feature>
<feature type="region of interest" description="Disordered" evidence="1">
    <location>
        <begin position="530"/>
        <end position="576"/>
    </location>
</feature>
<feature type="compositionally biased region" description="Polar residues" evidence="1">
    <location>
        <begin position="2286"/>
        <end position="2315"/>
    </location>
</feature>
<feature type="compositionally biased region" description="Low complexity" evidence="1">
    <location>
        <begin position="686"/>
        <end position="700"/>
    </location>
</feature>
<dbReference type="AlphaFoldDB" id="A0A1D8PF42"/>
<feature type="compositionally biased region" description="Polar residues" evidence="1">
    <location>
        <begin position="1976"/>
        <end position="1995"/>
    </location>
</feature>
<dbReference type="VEuPathDB" id="FungiDB:C1_11200W_A"/>
<sequence>MSSDGKFFTKVKNAFKSDKKDTESSPNSSSKTSAPSASASKSHQKVIDEAYSEGRKFFHLKHSSSKGNIGSSSGSASGSGSSVEQGGKHSKDQHHDILRQAYKEGQKLFHYHAKHGVSSSTSQKQGTSPSTYAGAGVGAAAGAGAGAVGASTGSGSPKTPSTPRENKSTTSSVASGLSHDREVIAESSIGRVVTSPPRRSREPLEHTIPGDFANEKRPTDSTVVVGGGAAAAGSGNAASGAQSTNASVDAPRYTDGAETVKGSGKYFDPKDTQGGVLGATKTDKDADAYNERTKAEYHDLSNLKTKPSYPEGTVEKGGDLETVKNLAYEEGKKKGKLDGDNGAFGTSNQSSTNFSSNSNPVEEKEIHQKNKSAYNPGGVSAVFEENTTGPQATKSNAKSGSSGNTAAGVASGAAAGAGLAGVAASSGNAKQSSNDKSSSKGVYDISDAQGKDIPRNEIDHSSYKNTSSGLGSENLAAGSAATSSQIPASSNNEKQSLSDLEKKISETDARIRQLKQDPSNASTYAVHDEPIAAPELKDIDDGHNQVSYTDTRNATTATKVDNSSPEGVNSGGSAGIAAGATSALGAAAAYLGLSKGNKDTEPSDTAYSGAFKENQTSTLSENAPTREVPASSYNEGQLKGLKDELYQAGYNQGKDIYAGIDKNSTKHRDALIASNSDGKGDNVNRSLDPSSTSSSGSSRPENSKEQAEAIAAAAAGGFGAVGYGSSTSKGANATTGNANLASESGKTGYHDGSKNDLSKEAYQAGKAKANAEKNATASHVPRTEAYEAGKDKAKTDKNAIAGAVPTGEAYQAGKAKGYNEKDSSTSAVPRAEAYQAGKTQGYEDKDISASTVPREQAYQAGKNKAETERDSSTLKQSGDTSASTDSETSSPSKGYLAAAGAAIGGAVGYAFGGKGSKENDVDDSLIEDAEKVDPTISKLPQHKVDDKELKKETTLSRDATFDEKELVASNDRKIWEKDVEDYNKQHGFVGNKESLIQEAEDKDPSISKLPAHKVYKDQLRKDTTLGRDATFDEKELVAANDRKIWEKDAADYDKKHGFSSNSHKSSYTVDAPKLNALNDDEEYEDSNHEKGYLAAAGAAIGGAVGYAFGGKGPKENDVDDSLIEDAEKVDPTISKLPQHKVDDKELKRETTLSRDATFDEKELVASNDRKIWEKDADNYNKQHGFVSGNSKTPSHDSSLNATNRSATSTESNYDSGKPYSSSAEKQSQGSDSSEKGYLAAAGAAIGGAVGYAFGGKGSSKENEVDDSLIEDAEKVDPAISKLPPHKVDKDQLKKETTLSHDATFDDKELVASNDRKIWEKETDDYNKKHGFTNQTDSLIQEAAEVDPSITQLPAHKLKNQEGKEMKPKVAEANPEEVDTSAIQNFRKLEDDVSTYNKKHGHIGPQESLLAVAEEADPKISKLPTHKGDFNETKSVDPVGVAEPGGVQKLPANHPTARHREVSENIKSDKTVDAGTIQDSNKKHDHHTSTAVGTGAALGAGAGAGLAAGSSAHSHAAEQEPTHKSQLDPEFKKDLYSQGYTKGRSSHSSGPSSTAAGTGAGLAAGSSAHSHFAEQEPTHKSQLDSDLKKDLYSQGYTKGKSSHSSVPSSASDSHNHHRTVSGTSYNATKPINEGELPEPDLQDDVSGHDSRKSGAGIGAAALAGGAIGGGAAALATSSKHLDNNLKSELYEAGRSKGLAGSSQTGHADSTLDPKLQTTAYDAGQAKGLNTTGSTNSGLHPTLKEQLYNEGYTSATTGHPYLGKQDAKQDVGATREISSLDPAQNHKSYEPSHNQGYSDSAVQGNYSTANPSKSEVLDSKLKQDIYEHGYAKGSTEAKQEKQKASPYGHPTGSSNREAAVVGGAGLAGLAAGAAGTFGHHKESPKYQQQDKNIESVEEVSAAESRTSNKDDLVVEVIGIEDREEALNTAKKASKKLDAKGVDLTTGKLVINANTKEIYKAEEPEGLTNQSASKDIPSSGLSQNTSVGSRAPSSQPAADSTHSSSPSSISGKVDTYQQTEAAKKRLAEAARKNVTSTQKHSNSGLTGSEATALGAGVAGTAGIASVAGHNSHKSTDVNHIPSHATVSKEIDPPNTHKHGYEGDGGISSQPPVKKQDTETSTSDDEIFVNVKGTKDNVLATKIARTAVARLQKTHASVVAKVKELQVDATSGIVRNENGQEIAQYPDLAVEKNKSGTESVGQGAKSLESPKHKDAISHGHSSKDHIKDRDTHSTGAAVTGGVAGTAAAAAAAAATAHGKSRNEPTASTHGQSSSRAISDAGTGHQDEKNVANTPQHHYGNQNVGSNSYSPDTYGSAIGTSGVQEKTAPAVTGIHSKGIGAAAYPESTNAGNTGLAKGTAPASASATYGESPSADYSKSGATGVVPATYLNTSGAPTGSLNTAGVVGGAGFGDNSNTSSYHQTGREREYEAPSLQSESGLHTTQANKGSPLGGLASGETNIRGTNFASKDSNYSLSGSGAQSQHGQAVGNSEIPKSIGTTNVGNTNRYSVDNKNLSGRSTTGAGAGNTIAGDADDADSSFFSVAETSTYSMPGSWN</sequence>
<feature type="compositionally biased region" description="Basic and acidic residues" evidence="1">
    <location>
        <begin position="1419"/>
        <end position="1434"/>
    </location>
</feature>
<feature type="compositionally biased region" description="Basic and acidic residues" evidence="1">
    <location>
        <begin position="2204"/>
        <end position="2228"/>
    </location>
</feature>
<feature type="compositionally biased region" description="Low complexity" evidence="1">
    <location>
        <begin position="1997"/>
        <end position="2007"/>
    </location>
</feature>
<evidence type="ECO:0000313" key="4">
    <source>
        <dbReference type="Proteomes" id="UP000000559"/>
    </source>
</evidence>
<feature type="region of interest" description="Disordered" evidence="1">
    <location>
        <begin position="1419"/>
        <end position="1652"/>
    </location>
</feature>
<feature type="compositionally biased region" description="Low complexity" evidence="1">
    <location>
        <begin position="399"/>
        <end position="429"/>
    </location>
</feature>
<feature type="region of interest" description="Disordered" evidence="1">
    <location>
        <begin position="2081"/>
        <end position="2121"/>
    </location>
</feature>
<feature type="compositionally biased region" description="Gly residues" evidence="1">
    <location>
        <begin position="1495"/>
        <end position="1505"/>
    </location>
</feature>
<feature type="compositionally biased region" description="Low complexity" evidence="1">
    <location>
        <begin position="65"/>
        <end position="85"/>
    </location>
</feature>
<feature type="compositionally biased region" description="Polar residues" evidence="1">
    <location>
        <begin position="2357"/>
        <end position="2373"/>
    </location>
</feature>
<feature type="compositionally biased region" description="Basic and acidic residues" evidence="1">
    <location>
        <begin position="45"/>
        <end position="56"/>
    </location>
</feature>
<feature type="region of interest" description="Disordered" evidence="1">
    <location>
        <begin position="1752"/>
        <end position="1771"/>
    </location>
</feature>
<feature type="compositionally biased region" description="Basic and acidic residues" evidence="1">
    <location>
        <begin position="1830"/>
        <end position="1841"/>
    </location>
</feature>
<feature type="compositionally biased region" description="Polar residues" evidence="1">
    <location>
        <begin position="430"/>
        <end position="440"/>
    </location>
</feature>
<feature type="compositionally biased region" description="Low complexity" evidence="1">
    <location>
        <begin position="2515"/>
        <end position="2526"/>
    </location>
</feature>
<feature type="compositionally biased region" description="Polar residues" evidence="1">
    <location>
        <begin position="1779"/>
        <end position="1811"/>
    </location>
</feature>
<feature type="region of interest" description="Disordered" evidence="1">
    <location>
        <begin position="1107"/>
        <end position="1235"/>
    </location>
</feature>
<evidence type="ECO:0000313" key="2">
    <source>
        <dbReference type="CGD" id="CAL0000191057"/>
    </source>
</evidence>
<accession>A0A1D8PF42</accession>
<dbReference type="Proteomes" id="UP000000559">
    <property type="component" value="Chromosome 1"/>
</dbReference>
<feature type="compositionally biased region" description="Basic and acidic residues" evidence="1">
    <location>
        <begin position="2018"/>
        <end position="2028"/>
    </location>
</feature>
<feature type="compositionally biased region" description="Low complexity" evidence="1">
    <location>
        <begin position="24"/>
        <end position="41"/>
    </location>
</feature>
<feature type="region of interest" description="Disordered" evidence="1">
    <location>
        <begin position="1830"/>
        <end position="1855"/>
    </location>
</feature>
<feature type="region of interest" description="Disordered" evidence="1">
    <location>
        <begin position="669"/>
        <end position="710"/>
    </location>
</feature>
<feature type="compositionally biased region" description="Basic and acidic residues" evidence="1">
    <location>
        <begin position="1285"/>
        <end position="1301"/>
    </location>
</feature>
<feature type="region of interest" description="Disordered" evidence="1">
    <location>
        <begin position="1251"/>
        <end position="1301"/>
    </location>
</feature>
<feature type="region of interest" description="Disordered" evidence="1">
    <location>
        <begin position="2189"/>
        <end position="2233"/>
    </location>
</feature>
<gene>
    <name evidence="3" type="ordered locus">CAALFM_C111200WA</name>
    <name evidence="2" type="ordered locus">orf19.8300</name>
</gene>
<feature type="compositionally biased region" description="Polar residues" evidence="1">
    <location>
        <begin position="1187"/>
        <end position="1231"/>
    </location>
</feature>
<feature type="compositionally biased region" description="Low complexity" evidence="1">
    <location>
        <begin position="231"/>
        <end position="247"/>
    </location>
</feature>
<feature type="compositionally biased region" description="Polar residues" evidence="1">
    <location>
        <begin position="2030"/>
        <end position="2045"/>
    </location>
</feature>
<feature type="compositionally biased region" description="Basic and acidic residues" evidence="1">
    <location>
        <begin position="781"/>
        <end position="797"/>
    </location>
</feature>
<dbReference type="CGD" id="CAL0000191057">
    <property type="gene designation" value="orf19.8300"/>
</dbReference>
<dbReference type="GeneID" id="3644396"/>
<feature type="compositionally biased region" description="Polar residues" evidence="1">
    <location>
        <begin position="613"/>
        <end position="623"/>
    </location>
</feature>
<dbReference type="EMBL" id="CP017623">
    <property type="protein sequence ID" value="AOW26745.1"/>
    <property type="molecule type" value="Genomic_DNA"/>
</dbReference>
<dbReference type="InParanoid" id="A0A1D8PF42"/>
<keyword evidence="4" id="KW-1185">Reference proteome</keyword>
<feature type="compositionally biased region" description="Low complexity" evidence="1">
    <location>
        <begin position="877"/>
        <end position="893"/>
    </location>
</feature>
<dbReference type="KEGG" id="cal:CAALFM_C111200WA"/>
<feature type="compositionally biased region" description="Low complexity" evidence="1">
    <location>
        <begin position="347"/>
        <end position="359"/>
    </location>
</feature>
<feature type="compositionally biased region" description="Basic and acidic residues" evidence="1">
    <location>
        <begin position="449"/>
        <end position="462"/>
    </location>
</feature>
<feature type="compositionally biased region" description="Basic and acidic residues" evidence="1">
    <location>
        <begin position="530"/>
        <end position="543"/>
    </location>
</feature>
<feature type="compositionally biased region" description="Low complexity" evidence="1">
    <location>
        <begin position="1545"/>
        <end position="1569"/>
    </location>
</feature>
<feature type="compositionally biased region" description="Basic and acidic residues" evidence="1">
    <location>
        <begin position="1358"/>
        <end position="1369"/>
    </location>
</feature>
<evidence type="ECO:0000256" key="1">
    <source>
        <dbReference type="SAM" id="MobiDB-lite"/>
    </source>
</evidence>
<feature type="region of interest" description="Disordered" evidence="1">
    <location>
        <begin position="1"/>
        <end position="505"/>
    </location>
</feature>
<feature type="compositionally biased region" description="Basic and acidic residues" evidence="1">
    <location>
        <begin position="1139"/>
        <end position="1180"/>
    </location>
</feature>